<dbReference type="EMBL" id="CACSHJ010000087">
    <property type="protein sequence ID" value="CAA0157334.1"/>
    <property type="molecule type" value="Genomic_DNA"/>
</dbReference>
<dbReference type="KEGG" id="ath:AT1G02490"/>
<evidence type="ECO:0000313" key="3">
    <source>
        <dbReference type="Proteomes" id="UP000434276"/>
    </source>
</evidence>
<sequence length="38" mass="4337">MEMMMLTGTEAAVIDDLTDIDIRQPILVCVWEIEAAWL</sequence>
<dbReference type="GeneID" id="28716023"/>
<dbReference type="OrthoDB" id="1040655at2759"/>
<proteinExistence type="predicted"/>
<protein>
    <submittedName>
        <fullName evidence="2">Uncharacterized protein</fullName>
    </submittedName>
</protein>
<dbReference type="Proteomes" id="UP000434276">
    <property type="component" value="Unassembled WGS sequence"/>
</dbReference>
<gene>
    <name evidence="1" type="ordered locus">At1g02490</name>
    <name evidence="2" type="ORF">C24_LOCUS193</name>
</gene>
<evidence type="ECO:0000313" key="2">
    <source>
        <dbReference type="EMBL" id="CAA0157334.1"/>
    </source>
</evidence>
<accession>A0A5S9S840</accession>
<dbReference type="AlphaFoldDB" id="A0A5S9S840"/>
<dbReference type="Araport" id="AT1G02490"/>
<name>A0A5S9S840_ARATH</name>
<evidence type="ECO:0000313" key="1">
    <source>
        <dbReference type="Araport" id="AT1G02490"/>
    </source>
</evidence>
<reference evidence="2 3" key="1">
    <citation type="submission" date="2019-12" db="EMBL/GenBank/DDBJ databases">
        <authorList>
            <person name="Jiao W.-B."/>
            <person name="Schneeberger K."/>
        </authorList>
    </citation>
    <scope>NUCLEOTIDE SEQUENCE [LARGE SCALE GENOMIC DNA]</scope>
    <source>
        <strain evidence="3">cv. C24</strain>
    </source>
</reference>
<dbReference type="ExpressionAtlas" id="A0A5S9S840">
    <property type="expression patterns" value="baseline and differential"/>
</dbReference>
<organism evidence="2 3">
    <name type="scientific">Arabidopsis thaliana</name>
    <name type="common">Mouse-ear cress</name>
    <dbReference type="NCBI Taxonomy" id="3702"/>
    <lineage>
        <taxon>Eukaryota</taxon>
        <taxon>Viridiplantae</taxon>
        <taxon>Streptophyta</taxon>
        <taxon>Embryophyta</taxon>
        <taxon>Tracheophyta</taxon>
        <taxon>Spermatophyta</taxon>
        <taxon>Magnoliopsida</taxon>
        <taxon>eudicotyledons</taxon>
        <taxon>Gunneridae</taxon>
        <taxon>Pentapetalae</taxon>
        <taxon>rosids</taxon>
        <taxon>malvids</taxon>
        <taxon>Brassicales</taxon>
        <taxon>Brassicaceae</taxon>
        <taxon>Camelineae</taxon>
        <taxon>Arabidopsis</taxon>
    </lineage>
</organism>